<dbReference type="PROSITE" id="PS50006">
    <property type="entry name" value="FHA_DOMAIN"/>
    <property type="match status" value="1"/>
</dbReference>
<dbReference type="OrthoDB" id="3214282at2"/>
<keyword evidence="3" id="KW-0472">Membrane</keyword>
<dbReference type="EMBL" id="CT573213">
    <property type="protein sequence ID" value="CAJ60258.1"/>
    <property type="molecule type" value="Genomic_DNA"/>
</dbReference>
<evidence type="ECO:0000313" key="6">
    <source>
        <dbReference type="Proteomes" id="UP000000657"/>
    </source>
</evidence>
<reference evidence="5 6" key="1">
    <citation type="journal article" date="2007" name="Genome Res.">
        <title>Genome characteristics of facultatively symbiotic Frankia sp. strains reflect host range and host plant biogeography.</title>
        <authorList>
            <person name="Normand P."/>
            <person name="Lapierre P."/>
            <person name="Tisa L.S."/>
            <person name="Gogarten J.P."/>
            <person name="Alloisio N."/>
            <person name="Bagnarol E."/>
            <person name="Bassi C.A."/>
            <person name="Berry A.M."/>
            <person name="Bickhart D.M."/>
            <person name="Choisne N."/>
            <person name="Couloux A."/>
            <person name="Cournoyer B."/>
            <person name="Cruveiller S."/>
            <person name="Daubin V."/>
            <person name="Demange N."/>
            <person name="Francino M.P."/>
            <person name="Goltsman E."/>
            <person name="Huang Y."/>
            <person name="Kopp O.R."/>
            <person name="Labarre L."/>
            <person name="Lapidus A."/>
            <person name="Lavire C."/>
            <person name="Marechal J."/>
            <person name="Martinez M."/>
            <person name="Mastronunzio J.E."/>
            <person name="Mullin B.C."/>
            <person name="Niemann J."/>
            <person name="Pujic P."/>
            <person name="Rawnsley T."/>
            <person name="Rouy Z."/>
            <person name="Schenowitz C."/>
            <person name="Sellstedt A."/>
            <person name="Tavares F."/>
            <person name="Tomkins J.P."/>
            <person name="Vallenet D."/>
            <person name="Valverde C."/>
            <person name="Wall L.G."/>
            <person name="Wang Y."/>
            <person name="Medigue C."/>
            <person name="Benson D.R."/>
        </authorList>
    </citation>
    <scope>NUCLEOTIDE SEQUENCE [LARGE SCALE GENOMIC DNA]</scope>
    <source>
        <strain evidence="6">DSM 45986 / CECT 9034 / ACN14a</strain>
    </source>
</reference>
<evidence type="ECO:0000256" key="3">
    <source>
        <dbReference type="SAM" id="Phobius"/>
    </source>
</evidence>
<keyword evidence="3" id="KW-0812">Transmembrane</keyword>
<evidence type="ECO:0000313" key="5">
    <source>
        <dbReference type="EMBL" id="CAJ60258.1"/>
    </source>
</evidence>
<dbReference type="SUPFAM" id="SSF49879">
    <property type="entry name" value="SMAD/FHA domain"/>
    <property type="match status" value="1"/>
</dbReference>
<keyword evidence="1" id="KW-0597">Phosphoprotein</keyword>
<organism evidence="5 6">
    <name type="scientific">Frankia alni (strain DSM 45986 / CECT 9034 / ACN14a)</name>
    <dbReference type="NCBI Taxonomy" id="326424"/>
    <lineage>
        <taxon>Bacteria</taxon>
        <taxon>Bacillati</taxon>
        <taxon>Actinomycetota</taxon>
        <taxon>Actinomycetes</taxon>
        <taxon>Frankiales</taxon>
        <taxon>Frankiaceae</taxon>
        <taxon>Frankia</taxon>
    </lineage>
</organism>
<dbReference type="Proteomes" id="UP000000657">
    <property type="component" value="Chromosome"/>
</dbReference>
<dbReference type="Pfam" id="PF00498">
    <property type="entry name" value="FHA"/>
    <property type="match status" value="1"/>
</dbReference>
<gene>
    <name evidence="5" type="ordered locus">FRAAL1603</name>
</gene>
<feature type="region of interest" description="Disordered" evidence="2">
    <location>
        <begin position="121"/>
        <end position="178"/>
    </location>
</feature>
<keyword evidence="6" id="KW-1185">Reference proteome</keyword>
<keyword evidence="3" id="KW-1133">Transmembrane helix</keyword>
<dbReference type="AlphaFoldDB" id="Q0RQB8"/>
<evidence type="ECO:0000259" key="4">
    <source>
        <dbReference type="PROSITE" id="PS50006"/>
    </source>
</evidence>
<protein>
    <recommendedName>
        <fullName evidence="4">FHA domain-containing protein</fullName>
    </recommendedName>
</protein>
<accession>Q0RQB8</accession>
<dbReference type="SMART" id="SM00240">
    <property type="entry name" value="FHA"/>
    <property type="match status" value="1"/>
</dbReference>
<proteinExistence type="predicted"/>
<feature type="compositionally biased region" description="Pro residues" evidence="2">
    <location>
        <begin position="125"/>
        <end position="153"/>
    </location>
</feature>
<name>Q0RQB8_FRAAA</name>
<dbReference type="InterPro" id="IPR000253">
    <property type="entry name" value="FHA_dom"/>
</dbReference>
<evidence type="ECO:0000256" key="1">
    <source>
        <dbReference type="ARBA" id="ARBA00022553"/>
    </source>
</evidence>
<dbReference type="STRING" id="326424.FRAAL1603"/>
<evidence type="ECO:0000256" key="2">
    <source>
        <dbReference type="SAM" id="MobiDB-lite"/>
    </source>
</evidence>
<dbReference type="HOGENOM" id="CLU_1480001_0_0_11"/>
<dbReference type="Gene3D" id="2.60.200.20">
    <property type="match status" value="1"/>
</dbReference>
<feature type="domain" description="FHA" evidence="4">
    <location>
        <begin position="23"/>
        <end position="71"/>
    </location>
</feature>
<sequence>MDPTGLRIVTPAGETVLPPDRAHVVGRGRDCDVVLADGRVSRRHLRLEPGADGWLARDISSNGIWVDGSRRVSVPLVGGEIRVHLGAANGPLVVLIPPPPAPRPPVPPADPDLADQETILAGQATPPPPSAILPRPAAPPPGAPAAGRPPAPPGQALTPQHSVPAQPGPPAGAAGRSGPRPLARWLHALPTLVWLGAVGFALGALLALT</sequence>
<dbReference type="KEGG" id="fal:FRAAL1603"/>
<feature type="transmembrane region" description="Helical" evidence="3">
    <location>
        <begin position="185"/>
        <end position="208"/>
    </location>
</feature>
<dbReference type="InterPro" id="IPR008984">
    <property type="entry name" value="SMAD_FHA_dom_sf"/>
</dbReference>
<dbReference type="RefSeq" id="WP_011602792.1">
    <property type="nucleotide sequence ID" value="NC_008278.1"/>
</dbReference>
<dbReference type="eggNOG" id="COG1716">
    <property type="taxonomic scope" value="Bacteria"/>
</dbReference>